<sequence>MMNTKKLIKMATKSSSQEEKNLISEFKCYYYLTFRRKRFLCSLHSG</sequence>
<reference evidence="2" key="1">
    <citation type="journal article" date="2015" name="Nat. Plants">
        <title>Genome expansion of Arabis alpina linked with retrotransposition and reduced symmetric DNA methylation.</title>
        <authorList>
            <person name="Willing E.M."/>
            <person name="Rawat V."/>
            <person name="Mandakova T."/>
            <person name="Maumus F."/>
            <person name="James G.V."/>
            <person name="Nordstroem K.J."/>
            <person name="Becker C."/>
            <person name="Warthmann N."/>
            <person name="Chica C."/>
            <person name="Szarzynska B."/>
            <person name="Zytnicki M."/>
            <person name="Albani M.C."/>
            <person name="Kiefer C."/>
            <person name="Bergonzi S."/>
            <person name="Castaings L."/>
            <person name="Mateos J.L."/>
            <person name="Berns M.C."/>
            <person name="Bujdoso N."/>
            <person name="Piofczyk T."/>
            <person name="de Lorenzo L."/>
            <person name="Barrero-Sicilia C."/>
            <person name="Mateos I."/>
            <person name="Piednoel M."/>
            <person name="Hagmann J."/>
            <person name="Chen-Min-Tao R."/>
            <person name="Iglesias-Fernandez R."/>
            <person name="Schuster S.C."/>
            <person name="Alonso-Blanco C."/>
            <person name="Roudier F."/>
            <person name="Carbonero P."/>
            <person name="Paz-Ares J."/>
            <person name="Davis S.J."/>
            <person name="Pecinka A."/>
            <person name="Quesneville H."/>
            <person name="Colot V."/>
            <person name="Lysak M.A."/>
            <person name="Weigel D."/>
            <person name="Coupland G."/>
            <person name="Schneeberger K."/>
        </authorList>
    </citation>
    <scope>NUCLEOTIDE SEQUENCE [LARGE SCALE GENOMIC DNA]</scope>
    <source>
        <strain evidence="2">cv. Pajares</strain>
    </source>
</reference>
<dbReference type="Proteomes" id="UP000029120">
    <property type="component" value="Chromosome 1"/>
</dbReference>
<evidence type="ECO:0000313" key="1">
    <source>
        <dbReference type="EMBL" id="KFK44769.1"/>
    </source>
</evidence>
<proteinExistence type="predicted"/>
<organism evidence="1 2">
    <name type="scientific">Arabis alpina</name>
    <name type="common">Alpine rock-cress</name>
    <dbReference type="NCBI Taxonomy" id="50452"/>
    <lineage>
        <taxon>Eukaryota</taxon>
        <taxon>Viridiplantae</taxon>
        <taxon>Streptophyta</taxon>
        <taxon>Embryophyta</taxon>
        <taxon>Tracheophyta</taxon>
        <taxon>Spermatophyta</taxon>
        <taxon>Magnoliopsida</taxon>
        <taxon>eudicotyledons</taxon>
        <taxon>Gunneridae</taxon>
        <taxon>Pentapetalae</taxon>
        <taxon>rosids</taxon>
        <taxon>malvids</taxon>
        <taxon>Brassicales</taxon>
        <taxon>Brassicaceae</taxon>
        <taxon>Arabideae</taxon>
        <taxon>Arabis</taxon>
    </lineage>
</organism>
<protein>
    <submittedName>
        <fullName evidence="1">Uncharacterized protein</fullName>
    </submittedName>
</protein>
<accession>A0A087HRL7</accession>
<dbReference type="Gramene" id="KFK44769">
    <property type="protein sequence ID" value="KFK44769"/>
    <property type="gene ID" value="AALP_AA1G300800"/>
</dbReference>
<name>A0A087HRL7_ARAAL</name>
<dbReference type="AlphaFoldDB" id="A0A087HRL7"/>
<keyword evidence="2" id="KW-1185">Reference proteome</keyword>
<dbReference type="EMBL" id="CM002869">
    <property type="protein sequence ID" value="KFK44769.1"/>
    <property type="molecule type" value="Genomic_DNA"/>
</dbReference>
<evidence type="ECO:0000313" key="2">
    <source>
        <dbReference type="Proteomes" id="UP000029120"/>
    </source>
</evidence>
<gene>
    <name evidence="1" type="ordered locus">AALP_Aa1g300800</name>
</gene>